<dbReference type="InterPro" id="IPR012337">
    <property type="entry name" value="RNaseH-like_sf"/>
</dbReference>
<dbReference type="InterPro" id="IPR041373">
    <property type="entry name" value="RT_RNaseH"/>
</dbReference>
<sequence>MEPLIFGYSNSPAEFNIFLHKAMSDTAARGNLIYVDDILMRSRTFDIHLTEIRHVLSQLPAAGAKLAIAKGQWGRAKVEYVDLTVGADGIVPQSGRIRAIRDIKPPTVEIKFSDCEKVLFATVWAVEHFCSYIGGQKVIIETCHHPVTFFNSQRLREGRVSNSCIASLMMALQGYDVEVKYAQNHKMALSQGLAECQHCDCERQPSPQSLVVTTPSFPSNHLYHDENACLDLTRFYVDSCSYHHERQIRAGAGIVLVNRSVEKPNNYWQGNKTNNGMRNAGNKEVKNSQLFLACNRLVTDQGMTVYWKKVKGHSQTSGPDKNGNDKADRLAKLGAEQVFVYCCLTQSDLVSVAPLSWLNSEHHLLIGNSETRQRVPS</sequence>
<gene>
    <name evidence="11" type="ORF">F2P81_010891</name>
</gene>
<dbReference type="InterPro" id="IPR043128">
    <property type="entry name" value="Rev_trsase/Diguanyl_cyclase"/>
</dbReference>
<dbReference type="Pfam" id="PF00075">
    <property type="entry name" value="RNase_H"/>
    <property type="match status" value="1"/>
</dbReference>
<keyword evidence="8" id="KW-0695">RNA-directed DNA polymerase</keyword>
<dbReference type="GO" id="GO:0004523">
    <property type="term" value="F:RNA-DNA hybrid ribonuclease activity"/>
    <property type="evidence" value="ECO:0007669"/>
    <property type="project" value="InterPro"/>
</dbReference>
<dbReference type="AlphaFoldDB" id="A0A6A4SWU3"/>
<dbReference type="SUPFAM" id="SSF53098">
    <property type="entry name" value="Ribonuclease H-like"/>
    <property type="match status" value="1"/>
</dbReference>
<dbReference type="GO" id="GO:0004190">
    <property type="term" value="F:aspartic-type endopeptidase activity"/>
    <property type="evidence" value="ECO:0007669"/>
    <property type="project" value="UniProtKB-KW"/>
</dbReference>
<dbReference type="InterPro" id="IPR051320">
    <property type="entry name" value="Viral_Replic_Matur_Polypro"/>
</dbReference>
<dbReference type="Gene3D" id="3.30.70.270">
    <property type="match status" value="1"/>
</dbReference>
<dbReference type="InterPro" id="IPR036397">
    <property type="entry name" value="RNaseH_sf"/>
</dbReference>
<reference evidence="11 12" key="1">
    <citation type="submission" date="2019-06" db="EMBL/GenBank/DDBJ databases">
        <title>Draft genomes of female and male turbot (Scophthalmus maximus).</title>
        <authorList>
            <person name="Xu H."/>
            <person name="Xu X.-W."/>
            <person name="Shao C."/>
            <person name="Chen S."/>
        </authorList>
    </citation>
    <scope>NUCLEOTIDE SEQUENCE [LARGE SCALE GENOMIC DNA]</scope>
    <source>
        <strain evidence="11">Ysfricsl-2016a</strain>
        <tissue evidence="11">Blood</tissue>
    </source>
</reference>
<keyword evidence="6" id="KW-0255">Endonuclease</keyword>
<comment type="caution">
    <text evidence="11">The sequence shown here is derived from an EMBL/GenBank/DDBJ whole genome shotgun (WGS) entry which is preliminary data.</text>
</comment>
<dbReference type="InterPro" id="IPR002156">
    <property type="entry name" value="RNaseH_domain"/>
</dbReference>
<organism evidence="11 12">
    <name type="scientific">Scophthalmus maximus</name>
    <name type="common">Turbot</name>
    <name type="synonym">Psetta maxima</name>
    <dbReference type="NCBI Taxonomy" id="52904"/>
    <lineage>
        <taxon>Eukaryota</taxon>
        <taxon>Metazoa</taxon>
        <taxon>Chordata</taxon>
        <taxon>Craniata</taxon>
        <taxon>Vertebrata</taxon>
        <taxon>Euteleostomi</taxon>
        <taxon>Actinopterygii</taxon>
        <taxon>Neopterygii</taxon>
        <taxon>Teleostei</taxon>
        <taxon>Neoteleostei</taxon>
        <taxon>Acanthomorphata</taxon>
        <taxon>Carangaria</taxon>
        <taxon>Pleuronectiformes</taxon>
        <taxon>Pleuronectoidei</taxon>
        <taxon>Scophthalmidae</taxon>
        <taxon>Scophthalmus</taxon>
    </lineage>
</organism>
<protein>
    <submittedName>
        <fullName evidence="11">Uncharacterized protein</fullName>
    </submittedName>
</protein>
<evidence type="ECO:0000256" key="8">
    <source>
        <dbReference type="ARBA" id="ARBA00022918"/>
    </source>
</evidence>
<evidence type="ECO:0000313" key="11">
    <source>
        <dbReference type="EMBL" id="KAF0038017.1"/>
    </source>
</evidence>
<evidence type="ECO:0000256" key="3">
    <source>
        <dbReference type="ARBA" id="ARBA00022695"/>
    </source>
</evidence>
<keyword evidence="1" id="KW-0645">Protease</keyword>
<dbReference type="PANTHER" id="PTHR33064">
    <property type="entry name" value="POL PROTEIN"/>
    <property type="match status" value="1"/>
</dbReference>
<keyword evidence="7" id="KW-0378">Hydrolase</keyword>
<evidence type="ECO:0000256" key="4">
    <source>
        <dbReference type="ARBA" id="ARBA00022722"/>
    </source>
</evidence>
<dbReference type="Gene3D" id="3.30.420.10">
    <property type="entry name" value="Ribonuclease H-like superfamily/Ribonuclease H"/>
    <property type="match status" value="1"/>
</dbReference>
<keyword evidence="2" id="KW-0808">Transferase</keyword>
<evidence type="ECO:0000256" key="5">
    <source>
        <dbReference type="ARBA" id="ARBA00022750"/>
    </source>
</evidence>
<proteinExistence type="predicted"/>
<evidence type="ECO:0000259" key="10">
    <source>
        <dbReference type="Pfam" id="PF17917"/>
    </source>
</evidence>
<feature type="domain" description="Reverse transcriptase RNase H-like" evidence="10">
    <location>
        <begin position="109"/>
        <end position="162"/>
    </location>
</feature>
<name>A0A6A4SWU3_SCOMX</name>
<keyword evidence="5" id="KW-0064">Aspartyl protease</keyword>
<evidence type="ECO:0000256" key="6">
    <source>
        <dbReference type="ARBA" id="ARBA00022759"/>
    </source>
</evidence>
<dbReference type="GO" id="GO:0003676">
    <property type="term" value="F:nucleic acid binding"/>
    <property type="evidence" value="ECO:0007669"/>
    <property type="project" value="InterPro"/>
</dbReference>
<dbReference type="Proteomes" id="UP000438429">
    <property type="component" value="Unassembled WGS sequence"/>
</dbReference>
<keyword evidence="4" id="KW-0540">Nuclease</keyword>
<dbReference type="Pfam" id="PF17917">
    <property type="entry name" value="RT_RNaseH"/>
    <property type="match status" value="1"/>
</dbReference>
<dbReference type="EMBL" id="VEVO01000009">
    <property type="protein sequence ID" value="KAF0038017.1"/>
    <property type="molecule type" value="Genomic_DNA"/>
</dbReference>
<feature type="domain" description="RNase H type-1" evidence="9">
    <location>
        <begin position="267"/>
        <end position="335"/>
    </location>
</feature>
<accession>A0A6A4SWU3</accession>
<evidence type="ECO:0000256" key="1">
    <source>
        <dbReference type="ARBA" id="ARBA00022670"/>
    </source>
</evidence>
<dbReference type="GO" id="GO:0006508">
    <property type="term" value="P:proteolysis"/>
    <property type="evidence" value="ECO:0007669"/>
    <property type="project" value="UniProtKB-KW"/>
</dbReference>
<keyword evidence="3" id="KW-0548">Nucleotidyltransferase</keyword>
<dbReference type="InterPro" id="IPR043502">
    <property type="entry name" value="DNA/RNA_pol_sf"/>
</dbReference>
<dbReference type="SUPFAM" id="SSF56672">
    <property type="entry name" value="DNA/RNA polymerases"/>
    <property type="match status" value="1"/>
</dbReference>
<evidence type="ECO:0000313" key="12">
    <source>
        <dbReference type="Proteomes" id="UP000438429"/>
    </source>
</evidence>
<evidence type="ECO:0000256" key="7">
    <source>
        <dbReference type="ARBA" id="ARBA00022801"/>
    </source>
</evidence>
<dbReference type="PANTHER" id="PTHR33064:SF37">
    <property type="entry name" value="RIBONUCLEASE H"/>
    <property type="match status" value="1"/>
</dbReference>
<evidence type="ECO:0000259" key="9">
    <source>
        <dbReference type="Pfam" id="PF00075"/>
    </source>
</evidence>
<dbReference type="GO" id="GO:0003964">
    <property type="term" value="F:RNA-directed DNA polymerase activity"/>
    <property type="evidence" value="ECO:0007669"/>
    <property type="project" value="UniProtKB-KW"/>
</dbReference>
<evidence type="ECO:0000256" key="2">
    <source>
        <dbReference type="ARBA" id="ARBA00022679"/>
    </source>
</evidence>